<protein>
    <submittedName>
        <fullName evidence="1">Uncharacterized protein</fullName>
    </submittedName>
</protein>
<evidence type="ECO:0000313" key="1">
    <source>
        <dbReference type="EMBL" id="CAJ95269.1"/>
    </source>
</evidence>
<dbReference type="Proteomes" id="UP000008210">
    <property type="component" value="Chromosome 2"/>
</dbReference>
<organism evidence="1 3">
    <name type="scientific">Cupriavidus necator (strain ATCC 17699 / DSM 428 / KCTC 22496 / NCIMB 10442 / H16 / Stanier 337)</name>
    <name type="common">Ralstonia eutropha</name>
    <dbReference type="NCBI Taxonomy" id="381666"/>
    <lineage>
        <taxon>Bacteria</taxon>
        <taxon>Pseudomonadati</taxon>
        <taxon>Pseudomonadota</taxon>
        <taxon>Betaproteobacteria</taxon>
        <taxon>Burkholderiales</taxon>
        <taxon>Burkholderiaceae</taxon>
        <taxon>Cupriavidus</taxon>
    </lineage>
</organism>
<dbReference type="Proteomes" id="UP000296079">
    <property type="component" value="Chromosome 2"/>
</dbReference>
<dbReference type="RefSeq" id="WP_011616622.1">
    <property type="nucleotide sequence ID" value="NC_008314.1"/>
</dbReference>
<reference evidence="1 3" key="1">
    <citation type="journal article" date="2006" name="Nat. Biotechnol.">
        <title>Genome sequence of the bioplastic-producing 'Knallgas' bacterium Ralstonia eutropha H16.</title>
        <authorList>
            <person name="Pohlmann A."/>
            <person name="Fricke W.F."/>
            <person name="Reinecke F."/>
            <person name="Kusian B."/>
            <person name="Liesegang H."/>
            <person name="Cramm R."/>
            <person name="Eitinger T."/>
            <person name="Ewering C."/>
            <person name="Potter M."/>
            <person name="Schwartz E."/>
            <person name="Strittmatter A."/>
            <person name="Voss I."/>
            <person name="Gottschalk G."/>
            <person name="Steinbuechel A."/>
            <person name="Friedrich B."/>
            <person name="Bowien B."/>
        </authorList>
    </citation>
    <scope>NUCLEOTIDE SEQUENCE [LARGE SCALE GENOMIC DNA]</scope>
    <source>
        <strain evidence="3">ATCC 17699 / DSM 428 / KCTC 22496 / NCIMB 10442 / H16 / Stanier 337</strain>
        <strain evidence="1">H16</strain>
    </source>
</reference>
<name>Q0K405_CUPNH</name>
<evidence type="ECO:0000313" key="3">
    <source>
        <dbReference type="Proteomes" id="UP000008210"/>
    </source>
</evidence>
<dbReference type="KEGG" id="reh:H16_B0472"/>
<accession>Q0K405</accession>
<dbReference type="EMBL" id="AM260480">
    <property type="protein sequence ID" value="CAJ95269.1"/>
    <property type="molecule type" value="Genomic_DNA"/>
</dbReference>
<sequence length="228" mass="26282">MLKKLRDMLTHRRIAEERNRALRARFGRSLEELKGLFSRPLDMVPISATEKRPSRYPEISSLLPGTGINAFYAHFQLESNKVHELIEGIKNGFDKVDEHLYIRRSGNEAGDFFISIAFSNEFSGSIVSMMTNDTSVLDRIVVANSSPPPPWVAFPEISEPLKLGFLQGDIEYWWDNYWSSFWESLTAEEREAYLGRHGATEEWKRCIWLHGREARELLESALSEKDQG</sequence>
<keyword evidence="3" id="KW-1185">Reference proteome</keyword>
<dbReference type="EMBL" id="CP039288">
    <property type="protein sequence ID" value="QCC03184.1"/>
    <property type="molecule type" value="Genomic_DNA"/>
</dbReference>
<dbReference type="STRING" id="381666.H16_B0472"/>
<dbReference type="eggNOG" id="ENOG503381Q">
    <property type="taxonomic scope" value="Bacteria"/>
</dbReference>
<gene>
    <name evidence="1" type="ordered locus">H16_B0472</name>
    <name evidence="2" type="ORF">E6A55_21525</name>
</gene>
<evidence type="ECO:0000313" key="4">
    <source>
        <dbReference type="Proteomes" id="UP000296079"/>
    </source>
</evidence>
<evidence type="ECO:0000313" key="2">
    <source>
        <dbReference type="EMBL" id="QCC03184.1"/>
    </source>
</evidence>
<proteinExistence type="predicted"/>
<dbReference type="HOGENOM" id="CLU_1213168_0_0_4"/>
<dbReference type="OrthoDB" id="6928755at2"/>
<dbReference type="AlphaFoldDB" id="Q0K405"/>
<reference evidence="2 4" key="2">
    <citation type="submission" date="2019-04" db="EMBL/GenBank/DDBJ databases">
        <title>Long-read de novo sequencing of Cupriavidus necator H16.</title>
        <authorList>
            <person name="Little G.T."/>
            <person name="Ehsaan M."/>
            <person name="Arenas-Lopez C."/>
            <person name="Jawed K."/>
            <person name="Winzer K."/>
            <person name="Kovacs K."/>
            <person name="Malys N."/>
            <person name="Minton N.P."/>
        </authorList>
    </citation>
    <scope>NUCLEOTIDE SEQUENCE [LARGE SCALE GENOMIC DNA]</scope>
    <source>
        <strain evidence="2 4">H16</strain>
    </source>
</reference>